<sequence>MATHASNQFYHLNGPRPHPRCVQFKNKNKNKNNKNNTTSHKDDQFIDVFLRPQTRPRQNQRPPTYRVPYGQRKPSYNKQPRPYDEITNPRPQYPKRPNNPYYNNRPYKNNTHPGQGKPFYRTDRDGDVLMQDVFTKPSNQSTNRVIKRGQQRLPRKYIQDIEMIDAPVDFDGDTIMMDV</sequence>
<feature type="compositionally biased region" description="Low complexity" evidence="1">
    <location>
        <begin position="51"/>
        <end position="64"/>
    </location>
</feature>
<gene>
    <name evidence="2" type="ORF">BO94DRAFT_533724</name>
</gene>
<evidence type="ECO:0000256" key="1">
    <source>
        <dbReference type="SAM" id="MobiDB-lite"/>
    </source>
</evidence>
<evidence type="ECO:0000313" key="3">
    <source>
        <dbReference type="Proteomes" id="UP000246702"/>
    </source>
</evidence>
<dbReference type="RefSeq" id="XP_025469313.1">
    <property type="nucleotide sequence ID" value="XM_025611386.1"/>
</dbReference>
<keyword evidence="3" id="KW-1185">Reference proteome</keyword>
<proteinExistence type="predicted"/>
<dbReference type="Proteomes" id="UP000246702">
    <property type="component" value="Unassembled WGS sequence"/>
</dbReference>
<protein>
    <submittedName>
        <fullName evidence="2">Uncharacterized protein</fullName>
    </submittedName>
</protein>
<dbReference type="GeneID" id="37113529"/>
<feature type="compositionally biased region" description="Polar residues" evidence="1">
    <location>
        <begin position="1"/>
        <end position="10"/>
    </location>
</feature>
<name>A0A317WZY3_9EURO</name>
<organism evidence="2 3">
    <name type="scientific">Aspergillus sclerotioniger CBS 115572</name>
    <dbReference type="NCBI Taxonomy" id="1450535"/>
    <lineage>
        <taxon>Eukaryota</taxon>
        <taxon>Fungi</taxon>
        <taxon>Dikarya</taxon>
        <taxon>Ascomycota</taxon>
        <taxon>Pezizomycotina</taxon>
        <taxon>Eurotiomycetes</taxon>
        <taxon>Eurotiomycetidae</taxon>
        <taxon>Eurotiales</taxon>
        <taxon>Aspergillaceae</taxon>
        <taxon>Aspergillus</taxon>
        <taxon>Aspergillus subgen. Circumdati</taxon>
    </lineage>
</organism>
<accession>A0A317WZY3</accession>
<feature type="region of interest" description="Disordered" evidence="1">
    <location>
        <begin position="1"/>
        <end position="116"/>
    </location>
</feature>
<evidence type="ECO:0000313" key="2">
    <source>
        <dbReference type="EMBL" id="PWY91585.1"/>
    </source>
</evidence>
<dbReference type="AlphaFoldDB" id="A0A317WZY3"/>
<reference evidence="2 3" key="1">
    <citation type="submission" date="2016-12" db="EMBL/GenBank/DDBJ databases">
        <title>The genomes of Aspergillus section Nigri reveals drivers in fungal speciation.</title>
        <authorList>
            <consortium name="DOE Joint Genome Institute"/>
            <person name="Vesth T.C."/>
            <person name="Nybo J."/>
            <person name="Theobald S."/>
            <person name="Brandl J."/>
            <person name="Frisvad J.C."/>
            <person name="Nielsen K.F."/>
            <person name="Lyhne E.K."/>
            <person name="Kogle M.E."/>
            <person name="Kuo A."/>
            <person name="Riley R."/>
            <person name="Clum A."/>
            <person name="Nolan M."/>
            <person name="Lipzen A."/>
            <person name="Salamov A."/>
            <person name="Henrissat B."/>
            <person name="Wiebenga A."/>
            <person name="De Vries R.P."/>
            <person name="Grigoriev I.V."/>
            <person name="Mortensen U.H."/>
            <person name="Andersen M.R."/>
            <person name="Baker S.E."/>
        </authorList>
    </citation>
    <scope>NUCLEOTIDE SEQUENCE [LARGE SCALE GENOMIC DNA]</scope>
    <source>
        <strain evidence="2 3">CBS 115572</strain>
    </source>
</reference>
<dbReference type="EMBL" id="MSFK01000009">
    <property type="protein sequence ID" value="PWY91585.1"/>
    <property type="molecule type" value="Genomic_DNA"/>
</dbReference>
<feature type="compositionally biased region" description="Low complexity" evidence="1">
    <location>
        <begin position="95"/>
        <end position="110"/>
    </location>
</feature>
<comment type="caution">
    <text evidence="2">The sequence shown here is derived from an EMBL/GenBank/DDBJ whole genome shotgun (WGS) entry which is preliminary data.</text>
</comment>